<evidence type="ECO:0000256" key="2">
    <source>
        <dbReference type="ARBA" id="ARBA00022679"/>
    </source>
</evidence>
<dbReference type="PIRSF" id="PIRSF028756">
    <property type="entry name" value="PPK2_prd"/>
    <property type="match status" value="1"/>
</dbReference>
<keyword evidence="2" id="KW-0808">Transferase</keyword>
<comment type="caution">
    <text evidence="5">The sequence shown here is derived from an EMBL/GenBank/DDBJ whole genome shotgun (WGS) entry which is preliminary data.</text>
</comment>
<dbReference type="InterPro" id="IPR022300">
    <property type="entry name" value="PPK2-rel_1"/>
</dbReference>
<dbReference type="SUPFAM" id="SSF52540">
    <property type="entry name" value="P-loop containing nucleoside triphosphate hydrolases"/>
    <property type="match status" value="1"/>
</dbReference>
<reference evidence="6" key="1">
    <citation type="journal article" date="2019" name="Int. J. Syst. Evol. Microbiol.">
        <title>The Global Catalogue of Microorganisms (GCM) 10K type strain sequencing project: providing services to taxonomists for standard genome sequencing and annotation.</title>
        <authorList>
            <consortium name="The Broad Institute Genomics Platform"/>
            <consortium name="The Broad Institute Genome Sequencing Center for Infectious Disease"/>
            <person name="Wu L."/>
            <person name="Ma J."/>
        </authorList>
    </citation>
    <scope>NUCLEOTIDE SEQUENCE [LARGE SCALE GENOMIC DNA]</scope>
    <source>
        <strain evidence="6">CCUG 51308</strain>
    </source>
</reference>
<dbReference type="GO" id="GO:0016301">
    <property type="term" value="F:kinase activity"/>
    <property type="evidence" value="ECO:0007669"/>
    <property type="project" value="UniProtKB-KW"/>
</dbReference>
<accession>A0ABW2ILM3</accession>
<dbReference type="PANTHER" id="PTHR34383">
    <property type="entry name" value="POLYPHOSPHATE:AMP PHOSPHOTRANSFERASE-RELATED"/>
    <property type="match status" value="1"/>
</dbReference>
<gene>
    <name evidence="5" type="ORF">ACFQS8_08985</name>
</gene>
<dbReference type="PANTHER" id="PTHR34383:SF3">
    <property type="entry name" value="POLYPHOSPHATE:AMP PHOSPHOTRANSFERASE"/>
    <property type="match status" value="1"/>
</dbReference>
<dbReference type="InterPro" id="IPR016898">
    <property type="entry name" value="Polyphosphate_phosphotransfera"/>
</dbReference>
<evidence type="ECO:0000313" key="5">
    <source>
        <dbReference type="EMBL" id="MFC7291746.1"/>
    </source>
</evidence>
<evidence type="ECO:0000256" key="1">
    <source>
        <dbReference type="ARBA" id="ARBA00009924"/>
    </source>
</evidence>
<evidence type="ECO:0000259" key="4">
    <source>
        <dbReference type="Pfam" id="PF03976"/>
    </source>
</evidence>
<dbReference type="InterPro" id="IPR027417">
    <property type="entry name" value="P-loop_NTPase"/>
</dbReference>
<dbReference type="EMBL" id="JBHTBR010000005">
    <property type="protein sequence ID" value="MFC7291746.1"/>
    <property type="molecule type" value="Genomic_DNA"/>
</dbReference>
<sequence>MFNRPSIEEIQDATLAKPGSKIDLKEYPTHGKVFFADKAEAKRSLKEDALAIDELQERLYAEKSQSLLVVFQGIDTSGKDGTTKAVFSQTSPLGMRVHAFGKPSANELDRDYLWRIHRDMPRKGEITVFNRSHYEDVLVGRVRNLAPKDQIEERYEQINNFEKHLTQNGVTIIKLMLHISRETQGERLLERLEVPEKRWKFNPGDLEDRKLWDDYQDAYQLAVERCSTEYAPWYIVPSDSRARRKATAARLVRGALEKMDPKIPDPGYRPEQFDIG</sequence>
<proteinExistence type="inferred from homology"/>
<protein>
    <submittedName>
        <fullName evidence="5">PPK2 family polyphosphate kinase</fullName>
    </submittedName>
</protein>
<dbReference type="Pfam" id="PF03976">
    <property type="entry name" value="PPK2"/>
    <property type="match status" value="1"/>
</dbReference>
<evidence type="ECO:0000313" key="6">
    <source>
        <dbReference type="Proteomes" id="UP001596492"/>
    </source>
</evidence>
<dbReference type="Gene3D" id="3.40.50.300">
    <property type="entry name" value="P-loop containing nucleotide triphosphate hydrolases"/>
    <property type="match status" value="1"/>
</dbReference>
<keyword evidence="6" id="KW-1185">Reference proteome</keyword>
<dbReference type="NCBIfam" id="TIGR03709">
    <property type="entry name" value="PPK2_rel_1"/>
    <property type="match status" value="1"/>
</dbReference>
<dbReference type="Proteomes" id="UP001596492">
    <property type="component" value="Unassembled WGS sequence"/>
</dbReference>
<comment type="similarity">
    <text evidence="1">Belongs to the polyphosphate kinase 2 (PPK2) family. Class I subfamily.</text>
</comment>
<organism evidence="5 6">
    <name type="scientific">Hirschia litorea</name>
    <dbReference type="NCBI Taxonomy" id="1199156"/>
    <lineage>
        <taxon>Bacteria</taxon>
        <taxon>Pseudomonadati</taxon>
        <taxon>Pseudomonadota</taxon>
        <taxon>Alphaproteobacteria</taxon>
        <taxon>Hyphomonadales</taxon>
        <taxon>Hyphomonadaceae</taxon>
        <taxon>Hirschia</taxon>
    </lineage>
</organism>
<keyword evidence="3 5" id="KW-0418">Kinase</keyword>
<dbReference type="RefSeq" id="WP_382166987.1">
    <property type="nucleotide sequence ID" value="NZ_JBHTBR010000005.1"/>
</dbReference>
<dbReference type="InterPro" id="IPR022488">
    <property type="entry name" value="PPK2-related"/>
</dbReference>
<evidence type="ECO:0000256" key="3">
    <source>
        <dbReference type="ARBA" id="ARBA00022777"/>
    </source>
</evidence>
<feature type="domain" description="Polyphosphate kinase-2-related" evidence="4">
    <location>
        <begin position="37"/>
        <end position="261"/>
    </location>
</feature>
<name>A0ABW2ILM3_9PROT</name>